<evidence type="ECO:0000313" key="3">
    <source>
        <dbReference type="EMBL" id="AHX10991.1"/>
    </source>
</evidence>
<evidence type="ECO:0000313" key="4">
    <source>
        <dbReference type="Proteomes" id="UP000023755"/>
    </source>
</evidence>
<comment type="catalytic activity">
    <reaction evidence="2">
        <text>a quinone + NADH + 5 H(+)(in) = a quinol + NAD(+) + 4 H(+)(out)</text>
        <dbReference type="Rhea" id="RHEA:57888"/>
        <dbReference type="ChEBI" id="CHEBI:15378"/>
        <dbReference type="ChEBI" id="CHEBI:24646"/>
        <dbReference type="ChEBI" id="CHEBI:57540"/>
        <dbReference type="ChEBI" id="CHEBI:57945"/>
        <dbReference type="ChEBI" id="CHEBI:132124"/>
    </reaction>
</comment>
<keyword evidence="2" id="KW-0812">Transmembrane</keyword>
<dbReference type="STRING" id="1286528.NHE_0016"/>
<dbReference type="AlphaFoldDB" id="X5H378"/>
<proteinExistence type="inferred from homology"/>
<keyword evidence="2" id="KW-1133">Transmembrane helix</keyword>
<dbReference type="Pfam" id="PF00499">
    <property type="entry name" value="Oxidored_q3"/>
    <property type="match status" value="1"/>
</dbReference>
<keyword evidence="2" id="KW-0874">Quinone</keyword>
<comment type="function">
    <text evidence="2">NDH-1 shuttles electrons from NADH, via FMN and iron-sulfur (Fe-S) centers, to quinones in the respiratory chain. Couples the redox reaction to proton translocation (for every two electrons transferred, four hydrogen ions are translocated across the cytoplasmic membrane), and thus conserves the redox energy in a proton gradient.</text>
</comment>
<comment type="similarity">
    <text evidence="1 2">Belongs to the complex I subunit 6 family.</text>
</comment>
<sequence length="188" mass="20972">MALIIYLLAFVVIFSSIRAVSCRNAVHSVLYLVLTFFTASIVLLASGAEVIAFMLLIVYVGAIAILFLFVVMMLRIDEFDLSVKFSVRKCVGCGILASAFCFWLVDSYTFQGLERPHVSIKDVGLVLYTDYVYLFHLSGVLLLFAMIAAVIITLARKKNVKRQVIREQISRSSEVRLLDVPSGKGVDY</sequence>
<dbReference type="Gene3D" id="1.20.120.1200">
    <property type="entry name" value="NADH-ubiquinone/plastoquinone oxidoreductase chain 6, subunit NuoJ"/>
    <property type="match status" value="1"/>
</dbReference>
<keyword evidence="2" id="KW-0520">NAD</keyword>
<feature type="transmembrane region" description="Helical" evidence="2">
    <location>
        <begin position="53"/>
        <end position="76"/>
    </location>
</feature>
<name>X5H378_9RICK</name>
<dbReference type="GO" id="GO:0008137">
    <property type="term" value="F:NADH dehydrogenase (ubiquinone) activity"/>
    <property type="evidence" value="ECO:0007669"/>
    <property type="project" value="UniProtKB-UniRule"/>
</dbReference>
<evidence type="ECO:0000256" key="2">
    <source>
        <dbReference type="RuleBase" id="RU004429"/>
    </source>
</evidence>
<keyword evidence="2" id="KW-1003">Cell membrane</keyword>
<keyword evidence="3" id="KW-0830">Ubiquinone</keyword>
<comment type="caution">
    <text evidence="2">Lacks conserved residue(s) required for the propagation of feature annotation.</text>
</comment>
<evidence type="ECO:0000256" key="1">
    <source>
        <dbReference type="ARBA" id="ARBA00005698"/>
    </source>
</evidence>
<reference evidence="3 4" key="1">
    <citation type="submission" date="2014-03" db="EMBL/GenBank/DDBJ databases">
        <title>Sequencing and Comparison of Genomes and Transcriptome Profiles of Human Ehrlichiosis Agents.</title>
        <authorList>
            <person name="Lin M."/>
            <person name="Daugherty S.C."/>
            <person name="Nagaraj S."/>
            <person name="Cheng Z."/>
            <person name="Xiong Q."/>
            <person name="Lin F.-Y."/>
            <person name="Sengamalay N."/>
            <person name="Ott S."/>
            <person name="Godinez A."/>
            <person name="Tallon L.J."/>
            <person name="Sadzewicz L."/>
            <person name="Fraser C.M."/>
            <person name="Dunning Hotopp J.C."/>
            <person name="Rikihisa Y."/>
        </authorList>
    </citation>
    <scope>NUCLEOTIDE SEQUENCE [LARGE SCALE GENOMIC DNA]</scope>
    <source>
        <strain evidence="3 4">Oregon</strain>
    </source>
</reference>
<keyword evidence="4" id="KW-1185">Reference proteome</keyword>
<dbReference type="KEGG" id="nhm:NHE_0016"/>
<gene>
    <name evidence="3" type="ORF">NHE_0016</name>
</gene>
<dbReference type="EMBL" id="CP007481">
    <property type="protein sequence ID" value="AHX10991.1"/>
    <property type="molecule type" value="Genomic_DNA"/>
</dbReference>
<dbReference type="OrthoDB" id="9795409at2"/>
<organism evidence="3 4">
    <name type="scientific">Neorickettsia helminthoeca str. Oregon</name>
    <dbReference type="NCBI Taxonomy" id="1286528"/>
    <lineage>
        <taxon>Bacteria</taxon>
        <taxon>Pseudomonadati</taxon>
        <taxon>Pseudomonadota</taxon>
        <taxon>Alphaproteobacteria</taxon>
        <taxon>Rickettsiales</taxon>
        <taxon>Anaplasmataceae</taxon>
        <taxon>Neorickettsia</taxon>
    </lineage>
</organism>
<dbReference type="PANTHER" id="PTHR33269:SF17">
    <property type="entry name" value="NADH-UBIQUINONE OXIDOREDUCTASE CHAIN 6"/>
    <property type="match status" value="1"/>
</dbReference>
<dbReference type="PANTHER" id="PTHR33269">
    <property type="entry name" value="NADH-UBIQUINONE OXIDOREDUCTASE CHAIN 6"/>
    <property type="match status" value="1"/>
</dbReference>
<feature type="transmembrane region" description="Helical" evidence="2">
    <location>
        <begin position="29"/>
        <end position="46"/>
    </location>
</feature>
<dbReference type="GO" id="GO:0005886">
    <property type="term" value="C:plasma membrane"/>
    <property type="evidence" value="ECO:0007669"/>
    <property type="project" value="UniProtKB-SubCell"/>
</dbReference>
<comment type="subcellular location">
    <subcellularLocation>
        <location evidence="2">Cell membrane</location>
        <topology evidence="2">Multi-pass membrane protein</topology>
    </subcellularLocation>
</comment>
<dbReference type="InterPro" id="IPR042106">
    <property type="entry name" value="Nuo/plastoQ_OxRdtase_6_NuoJ"/>
</dbReference>
<dbReference type="InterPro" id="IPR001457">
    <property type="entry name" value="NADH_UbQ/plastoQ_OxRdtase_su6"/>
</dbReference>
<protein>
    <recommendedName>
        <fullName evidence="2">NADH-quinone oxidoreductase subunit J</fullName>
        <ecNumber evidence="2">7.1.1.-</ecNumber>
    </recommendedName>
</protein>
<dbReference type="GO" id="GO:0048038">
    <property type="term" value="F:quinone binding"/>
    <property type="evidence" value="ECO:0007669"/>
    <property type="project" value="UniProtKB-UniRule"/>
</dbReference>
<feature type="transmembrane region" description="Helical" evidence="2">
    <location>
        <begin position="131"/>
        <end position="155"/>
    </location>
</feature>
<keyword evidence="2" id="KW-0472">Membrane</keyword>
<dbReference type="Proteomes" id="UP000023755">
    <property type="component" value="Chromosome"/>
</dbReference>
<accession>X5H378</accession>
<dbReference type="HOGENOM" id="CLU_085957_5_1_5"/>
<dbReference type="EC" id="7.1.1.-" evidence="2"/>